<dbReference type="EMBL" id="JALLPB020000068">
    <property type="protein sequence ID" value="KAL3822347.1"/>
    <property type="molecule type" value="Genomic_DNA"/>
</dbReference>
<feature type="chain" id="PRO_5044810856" description="SET domain-containing protein" evidence="1">
    <location>
        <begin position="23"/>
        <end position="340"/>
    </location>
</feature>
<dbReference type="Proteomes" id="UP001530377">
    <property type="component" value="Unassembled WGS sequence"/>
</dbReference>
<organism evidence="3 4">
    <name type="scientific">Cyclostephanos tholiformis</name>
    <dbReference type="NCBI Taxonomy" id="382380"/>
    <lineage>
        <taxon>Eukaryota</taxon>
        <taxon>Sar</taxon>
        <taxon>Stramenopiles</taxon>
        <taxon>Ochrophyta</taxon>
        <taxon>Bacillariophyta</taxon>
        <taxon>Coscinodiscophyceae</taxon>
        <taxon>Thalassiosirophycidae</taxon>
        <taxon>Stephanodiscales</taxon>
        <taxon>Stephanodiscaceae</taxon>
        <taxon>Cyclostephanos</taxon>
    </lineage>
</organism>
<proteinExistence type="predicted"/>
<name>A0ABD3SCT7_9STRA</name>
<comment type="caution">
    <text evidence="3">The sequence shown here is derived from an EMBL/GenBank/DDBJ whole genome shotgun (WGS) entry which is preliminary data.</text>
</comment>
<feature type="domain" description="SET" evidence="2">
    <location>
        <begin position="182"/>
        <end position="325"/>
    </location>
</feature>
<evidence type="ECO:0000259" key="2">
    <source>
        <dbReference type="PROSITE" id="PS50280"/>
    </source>
</evidence>
<dbReference type="AlphaFoldDB" id="A0ABD3SCT7"/>
<dbReference type="InterPro" id="IPR001214">
    <property type="entry name" value="SET_dom"/>
</dbReference>
<sequence length="340" mass="37814">MISIATALLCTLVIRSVVSVRGDEECDASAAYSSSGGKICASERGDGYGSHDVIRGEDRMIPIWWNYDIDQLFEDHFDCGQIIYGYDDGHPDDDHDDDYVDGLDDQAVKEQHIKISDPVSETELEKLRYQWEILREKYVREVNIVPIFHEVKLDSATETTGVDGKGGFVDRPRTHGVSAIVVPTRIGDAGPTKGRGVFATAPITKGALVINLDNGSTGLFKVGHSWREFAVSLPREVACNFIEWSWVQTVPPSSVIDEDIRNGLSIFIAFDESNLMNSADWDDVEANVRCGFPPKHEGDDWGPCRFHYHATRDIAAGEELLLNYGDFEEISQQGWVDIGL</sequence>
<reference evidence="3 4" key="1">
    <citation type="submission" date="2024-10" db="EMBL/GenBank/DDBJ databases">
        <title>Updated reference genomes for cyclostephanoid diatoms.</title>
        <authorList>
            <person name="Roberts W.R."/>
            <person name="Alverson A.J."/>
        </authorList>
    </citation>
    <scope>NUCLEOTIDE SEQUENCE [LARGE SCALE GENOMIC DNA]</scope>
    <source>
        <strain evidence="3 4">AJA228-03</strain>
    </source>
</reference>
<gene>
    <name evidence="3" type="ORF">ACHAXA_001724</name>
</gene>
<evidence type="ECO:0000313" key="3">
    <source>
        <dbReference type="EMBL" id="KAL3822347.1"/>
    </source>
</evidence>
<dbReference type="Gene3D" id="2.170.270.10">
    <property type="entry name" value="SET domain"/>
    <property type="match status" value="1"/>
</dbReference>
<feature type="signal peptide" evidence="1">
    <location>
        <begin position="1"/>
        <end position="22"/>
    </location>
</feature>
<dbReference type="Pfam" id="PF00856">
    <property type="entry name" value="SET"/>
    <property type="match status" value="1"/>
</dbReference>
<keyword evidence="1" id="KW-0732">Signal</keyword>
<dbReference type="PROSITE" id="PS50280">
    <property type="entry name" value="SET"/>
    <property type="match status" value="1"/>
</dbReference>
<accession>A0ABD3SCT7</accession>
<evidence type="ECO:0000256" key="1">
    <source>
        <dbReference type="SAM" id="SignalP"/>
    </source>
</evidence>
<protein>
    <recommendedName>
        <fullName evidence="2">SET domain-containing protein</fullName>
    </recommendedName>
</protein>
<evidence type="ECO:0000313" key="4">
    <source>
        <dbReference type="Proteomes" id="UP001530377"/>
    </source>
</evidence>
<dbReference type="InterPro" id="IPR046341">
    <property type="entry name" value="SET_dom_sf"/>
</dbReference>
<keyword evidence="4" id="KW-1185">Reference proteome</keyword>
<dbReference type="SUPFAM" id="SSF82199">
    <property type="entry name" value="SET domain"/>
    <property type="match status" value="1"/>
</dbReference>